<evidence type="ECO:0000256" key="2">
    <source>
        <dbReference type="ARBA" id="ARBA00008479"/>
    </source>
</evidence>
<evidence type="ECO:0000256" key="1">
    <source>
        <dbReference type="ARBA" id="ARBA00004604"/>
    </source>
</evidence>
<evidence type="ECO:0000256" key="3">
    <source>
        <dbReference type="ARBA" id="ARBA00015522"/>
    </source>
</evidence>
<name>A0A158RF72_HYDTA</name>
<evidence type="ECO:0000256" key="4">
    <source>
        <dbReference type="ARBA" id="ARBA00023242"/>
    </source>
</evidence>
<dbReference type="Pfam" id="PF09420">
    <property type="entry name" value="Nop16"/>
    <property type="match status" value="1"/>
</dbReference>
<dbReference type="STRING" id="6205.A0A158RF72"/>
<dbReference type="WBParaSite" id="TTAC_0000910301-mRNA-1">
    <property type="protein sequence ID" value="TTAC_0000910301-mRNA-1"/>
    <property type="gene ID" value="TTAC_0000910301"/>
</dbReference>
<reference evidence="5" key="1">
    <citation type="submission" date="2016-04" db="UniProtKB">
        <authorList>
            <consortium name="WormBaseParasite"/>
        </authorList>
    </citation>
    <scope>IDENTIFICATION</scope>
</reference>
<dbReference type="GO" id="GO:0042273">
    <property type="term" value="P:ribosomal large subunit biogenesis"/>
    <property type="evidence" value="ECO:0007669"/>
    <property type="project" value="TreeGrafter"/>
</dbReference>
<dbReference type="PANTHER" id="PTHR13243">
    <property type="entry name" value="HSPC111 PROTEIN-RELATED"/>
    <property type="match status" value="1"/>
</dbReference>
<comment type="subcellular location">
    <subcellularLocation>
        <location evidence="1">Nucleus</location>
        <location evidence="1">Nucleolus</location>
    </subcellularLocation>
</comment>
<organism evidence="5">
    <name type="scientific">Hydatigena taeniaeformis</name>
    <name type="common">Feline tapeworm</name>
    <name type="synonym">Taenia taeniaeformis</name>
    <dbReference type="NCBI Taxonomy" id="6205"/>
    <lineage>
        <taxon>Eukaryota</taxon>
        <taxon>Metazoa</taxon>
        <taxon>Spiralia</taxon>
        <taxon>Lophotrochozoa</taxon>
        <taxon>Platyhelminthes</taxon>
        <taxon>Cestoda</taxon>
        <taxon>Eucestoda</taxon>
        <taxon>Cyclophyllidea</taxon>
        <taxon>Taeniidae</taxon>
        <taxon>Hydatigera</taxon>
    </lineage>
</organism>
<dbReference type="GO" id="GO:0005730">
    <property type="term" value="C:nucleolus"/>
    <property type="evidence" value="ECO:0007669"/>
    <property type="project" value="UniProtKB-SubCell"/>
</dbReference>
<evidence type="ECO:0000313" key="5">
    <source>
        <dbReference type="WBParaSite" id="TTAC_0000910301-mRNA-1"/>
    </source>
</evidence>
<comment type="similarity">
    <text evidence="2">Belongs to the NOP16 family.</text>
</comment>
<sequence length="88" mass="10814">LKSQLKNIRKNKKKPEKFISEDDRIFCMYMLELYGNDYNAMCRDSRNIYQLTSTQIRRLISAFRDSKYYAQYLKQKHDNDLHVTEFYE</sequence>
<keyword evidence="4" id="KW-0539">Nucleus</keyword>
<dbReference type="AlphaFoldDB" id="A0A158RF72"/>
<dbReference type="PANTHER" id="PTHR13243:SF1">
    <property type="entry name" value="NUCLEOLAR PROTEIN 16"/>
    <property type="match status" value="1"/>
</dbReference>
<protein>
    <recommendedName>
        <fullName evidence="3">Nucleolar protein 16</fullName>
    </recommendedName>
</protein>
<proteinExistence type="inferred from homology"/>
<accession>A0A158RF72</accession>
<dbReference type="InterPro" id="IPR019002">
    <property type="entry name" value="Ribosome_biogenesis_Nop16"/>
</dbReference>